<proteinExistence type="predicted"/>
<evidence type="ECO:0000313" key="2">
    <source>
        <dbReference type="Proteomes" id="UP000637628"/>
    </source>
</evidence>
<dbReference type="Proteomes" id="UP000637628">
    <property type="component" value="Unassembled WGS sequence"/>
</dbReference>
<gene>
    <name evidence="1" type="ORF">Adu01nite_12060</name>
</gene>
<name>A0ABQ3YQN0_9ACTN</name>
<dbReference type="EMBL" id="BOML01000012">
    <property type="protein sequence ID" value="GID99855.1"/>
    <property type="molecule type" value="Genomic_DNA"/>
</dbReference>
<reference evidence="1 2" key="1">
    <citation type="submission" date="2021-01" db="EMBL/GenBank/DDBJ databases">
        <title>Whole genome shotgun sequence of Actinoplanes durhamensis NBRC 14914.</title>
        <authorList>
            <person name="Komaki H."/>
            <person name="Tamura T."/>
        </authorList>
    </citation>
    <scope>NUCLEOTIDE SEQUENCE [LARGE SCALE GENOMIC DNA]</scope>
    <source>
        <strain evidence="1 2">NBRC 14914</strain>
    </source>
</reference>
<accession>A0ABQ3YQN0</accession>
<comment type="caution">
    <text evidence="1">The sequence shown here is derived from an EMBL/GenBank/DDBJ whole genome shotgun (WGS) entry which is preliminary data.</text>
</comment>
<organism evidence="1 2">
    <name type="scientific">Paractinoplanes durhamensis</name>
    <dbReference type="NCBI Taxonomy" id="113563"/>
    <lineage>
        <taxon>Bacteria</taxon>
        <taxon>Bacillati</taxon>
        <taxon>Actinomycetota</taxon>
        <taxon>Actinomycetes</taxon>
        <taxon>Micromonosporales</taxon>
        <taxon>Micromonosporaceae</taxon>
        <taxon>Paractinoplanes</taxon>
    </lineage>
</organism>
<keyword evidence="2" id="KW-1185">Reference proteome</keyword>
<evidence type="ECO:0000313" key="1">
    <source>
        <dbReference type="EMBL" id="GID99855.1"/>
    </source>
</evidence>
<sequence>MAVAFGILPPRPRKFFAQAADCGLMIRDGEGYRFLHAEIYDYFRSSGR</sequence>
<protein>
    <submittedName>
        <fullName evidence="1">Uncharacterized protein</fullName>
    </submittedName>
</protein>